<sequence length="209" mass="24040">MLFRLFSALLLIGCVSCSLSDPKEDYHALAAKEIKEKGFIASGVLGTPNVLIQAEDFTGVIIDKGNKDIVDDSAFTPTVEEAILAENIMRNCFDINTVDYAFDSAYINKREIEPLMEYRRQYSGFYNEEGERVIGVNCFRHTKEDFHSSPQWLRRMKYVKDGGNRFWRIEVNLKTKRCGRFRVNGLAFQQRQLFNASLVRPQDLSKMTT</sequence>
<dbReference type="Proteomes" id="UP000324133">
    <property type="component" value="Unassembled WGS sequence"/>
</dbReference>
<evidence type="ECO:0000313" key="2">
    <source>
        <dbReference type="EMBL" id="KAA3440499.1"/>
    </source>
</evidence>
<keyword evidence="3" id="KW-1185">Reference proteome</keyword>
<evidence type="ECO:0000313" key="3">
    <source>
        <dbReference type="Proteomes" id="UP000324133"/>
    </source>
</evidence>
<keyword evidence="1" id="KW-0732">Signal</keyword>
<organism evidence="2 3">
    <name type="scientific">Rufibacter hautae</name>
    <dbReference type="NCBI Taxonomy" id="2595005"/>
    <lineage>
        <taxon>Bacteria</taxon>
        <taxon>Pseudomonadati</taxon>
        <taxon>Bacteroidota</taxon>
        <taxon>Cytophagia</taxon>
        <taxon>Cytophagales</taxon>
        <taxon>Hymenobacteraceae</taxon>
        <taxon>Rufibacter</taxon>
    </lineage>
</organism>
<accession>A0A5B6TM51</accession>
<gene>
    <name evidence="2" type="ORF">FOA19_07560</name>
</gene>
<comment type="caution">
    <text evidence="2">The sequence shown here is derived from an EMBL/GenBank/DDBJ whole genome shotgun (WGS) entry which is preliminary data.</text>
</comment>
<dbReference type="OrthoDB" id="4301792at2"/>
<evidence type="ECO:0000256" key="1">
    <source>
        <dbReference type="SAM" id="SignalP"/>
    </source>
</evidence>
<feature type="signal peptide" evidence="1">
    <location>
        <begin position="1"/>
        <end position="20"/>
    </location>
</feature>
<reference evidence="2 3" key="1">
    <citation type="submission" date="2019-07" db="EMBL/GenBank/DDBJ databases">
        <title>Rufibacter sp. nov., isolated from lake sediment.</title>
        <authorList>
            <person name="Qu J.-H."/>
        </authorList>
    </citation>
    <scope>NUCLEOTIDE SEQUENCE [LARGE SCALE GENOMIC DNA]</scope>
    <source>
        <strain evidence="2 3">NBS58-1</strain>
    </source>
</reference>
<dbReference type="EMBL" id="VKKY01000001">
    <property type="protein sequence ID" value="KAA3440499.1"/>
    <property type="molecule type" value="Genomic_DNA"/>
</dbReference>
<feature type="chain" id="PRO_5022932112" description="Lipoprotein" evidence="1">
    <location>
        <begin position="21"/>
        <end position="209"/>
    </location>
</feature>
<name>A0A5B6TM51_9BACT</name>
<dbReference type="AlphaFoldDB" id="A0A5B6TM51"/>
<dbReference type="RefSeq" id="WP_149090130.1">
    <property type="nucleotide sequence ID" value="NZ_VKKY01000001.1"/>
</dbReference>
<proteinExistence type="predicted"/>
<evidence type="ECO:0008006" key="4">
    <source>
        <dbReference type="Google" id="ProtNLM"/>
    </source>
</evidence>
<protein>
    <recommendedName>
        <fullName evidence="4">Lipoprotein</fullName>
    </recommendedName>
</protein>